<feature type="region of interest" description="Disordered" evidence="1">
    <location>
        <begin position="240"/>
        <end position="264"/>
    </location>
</feature>
<reference evidence="2 3" key="1">
    <citation type="submission" date="2016-10" db="EMBL/GenBank/DDBJ databases">
        <authorList>
            <person name="de Groot N.N."/>
        </authorList>
    </citation>
    <scope>NUCLEOTIDE SEQUENCE [LARGE SCALE GENOMIC DNA]</scope>
    <source>
        <strain evidence="2 3">DSM 43067</strain>
    </source>
</reference>
<organism evidence="2 3">
    <name type="scientific">Actinomadura madurae</name>
    <dbReference type="NCBI Taxonomy" id="1993"/>
    <lineage>
        <taxon>Bacteria</taxon>
        <taxon>Bacillati</taxon>
        <taxon>Actinomycetota</taxon>
        <taxon>Actinomycetes</taxon>
        <taxon>Streptosporangiales</taxon>
        <taxon>Thermomonosporaceae</taxon>
        <taxon>Actinomadura</taxon>
    </lineage>
</organism>
<feature type="region of interest" description="Disordered" evidence="1">
    <location>
        <begin position="31"/>
        <end position="80"/>
    </location>
</feature>
<dbReference type="AlphaFoldDB" id="A0A1I5R9Z1"/>
<feature type="compositionally biased region" description="Gly residues" evidence="1">
    <location>
        <begin position="157"/>
        <end position="174"/>
    </location>
</feature>
<evidence type="ECO:0000313" key="3">
    <source>
        <dbReference type="Proteomes" id="UP000183413"/>
    </source>
</evidence>
<feature type="compositionally biased region" description="Gly residues" evidence="1">
    <location>
        <begin position="51"/>
        <end position="65"/>
    </location>
</feature>
<proteinExistence type="predicted"/>
<feature type="compositionally biased region" description="Gly residues" evidence="1">
    <location>
        <begin position="31"/>
        <end position="42"/>
    </location>
</feature>
<dbReference type="EMBL" id="FOVH01000015">
    <property type="protein sequence ID" value="SFP55265.1"/>
    <property type="molecule type" value="Genomic_DNA"/>
</dbReference>
<evidence type="ECO:0000256" key="1">
    <source>
        <dbReference type="SAM" id="MobiDB-lite"/>
    </source>
</evidence>
<protein>
    <submittedName>
        <fullName evidence="2">Uncharacterized protein</fullName>
    </submittedName>
</protein>
<feature type="region of interest" description="Disordered" evidence="1">
    <location>
        <begin position="157"/>
        <end position="222"/>
    </location>
</feature>
<feature type="compositionally biased region" description="Gly residues" evidence="1">
    <location>
        <begin position="191"/>
        <end position="201"/>
    </location>
</feature>
<evidence type="ECO:0000313" key="2">
    <source>
        <dbReference type="EMBL" id="SFP55265.1"/>
    </source>
</evidence>
<sequence length="264" mass="24656">MGCGAPCSLGGRSPVGRGGAAGGVQSVEGSVGGSPLGAGGTGPLAECGVQGRAGGEGSRDGGGPADGSDAAVQPLDGLGVGPPLGAVGEAGCGDHGEVCSPAGGLAPVVGGGADDGECGVHGWVVGGGSGGCSPPGVGVSGRGDHVGRLRSGAVVQGVGGGSVGVGPGRGGSSVDGGSSDVRLPATWTSPGWGGRGAGSSGSGEDWGPESSGSGVRRSRGPNLTCRSCAQIKIIGKLIGGFRARRRGRRTGLPGGRGRPRRAGR</sequence>
<name>A0A1I5R9Z1_9ACTN</name>
<gene>
    <name evidence="2" type="ORF">SAMN04489713_11540</name>
</gene>
<keyword evidence="3" id="KW-1185">Reference proteome</keyword>
<dbReference type="Proteomes" id="UP000183413">
    <property type="component" value="Unassembled WGS sequence"/>
</dbReference>
<accession>A0A1I5R9Z1</accession>
<dbReference type="InParanoid" id="A0A1I5R9Z1"/>